<dbReference type="EMBL" id="CAACVS010000277">
    <property type="protein sequence ID" value="VEU40360.1"/>
    <property type="molecule type" value="Genomic_DNA"/>
</dbReference>
<evidence type="ECO:0000313" key="1">
    <source>
        <dbReference type="EMBL" id="VEU40360.1"/>
    </source>
</evidence>
<dbReference type="Proteomes" id="UP000291116">
    <property type="component" value="Unassembled WGS sequence"/>
</dbReference>
<evidence type="ECO:0000313" key="2">
    <source>
        <dbReference type="Proteomes" id="UP000291116"/>
    </source>
</evidence>
<proteinExistence type="predicted"/>
<gene>
    <name evidence="1" type="ORF">PSNMU_V1.4_AUG-EV-PASAV3_0072430</name>
</gene>
<sequence length="89" mass="9565">MQRRIEFLHKVERAIHVANLRCVPAIDRKRMGAAGPLDAFLDEVLESVARNTNLGTIGRTGGSAVDFALECADQLLAPVVTIAIVGEVP</sequence>
<protein>
    <submittedName>
        <fullName evidence="1">Uncharacterized protein</fullName>
    </submittedName>
</protein>
<organism evidence="1 2">
    <name type="scientific">Pseudo-nitzschia multistriata</name>
    <dbReference type="NCBI Taxonomy" id="183589"/>
    <lineage>
        <taxon>Eukaryota</taxon>
        <taxon>Sar</taxon>
        <taxon>Stramenopiles</taxon>
        <taxon>Ochrophyta</taxon>
        <taxon>Bacillariophyta</taxon>
        <taxon>Bacillariophyceae</taxon>
        <taxon>Bacillariophycidae</taxon>
        <taxon>Bacillariales</taxon>
        <taxon>Bacillariaceae</taxon>
        <taxon>Pseudo-nitzschia</taxon>
    </lineage>
</organism>
<dbReference type="AlphaFoldDB" id="A0A448ZED4"/>
<name>A0A448ZED4_9STRA</name>
<accession>A0A448ZED4</accession>
<reference evidence="1 2" key="1">
    <citation type="submission" date="2019-01" db="EMBL/GenBank/DDBJ databases">
        <authorList>
            <person name="Ferrante I. M."/>
        </authorList>
    </citation>
    <scope>NUCLEOTIDE SEQUENCE [LARGE SCALE GENOMIC DNA]</scope>
    <source>
        <strain evidence="1 2">B856</strain>
    </source>
</reference>
<keyword evidence="2" id="KW-1185">Reference proteome</keyword>